<organism evidence="1">
    <name type="scientific">marine sediment metagenome</name>
    <dbReference type="NCBI Taxonomy" id="412755"/>
    <lineage>
        <taxon>unclassified sequences</taxon>
        <taxon>metagenomes</taxon>
        <taxon>ecological metagenomes</taxon>
    </lineage>
</organism>
<accession>A0A0F9I4W4</accession>
<evidence type="ECO:0000313" key="1">
    <source>
        <dbReference type="EMBL" id="KKM22666.1"/>
    </source>
</evidence>
<dbReference type="AlphaFoldDB" id="A0A0F9I4W4"/>
<comment type="caution">
    <text evidence="1">The sequence shown here is derived from an EMBL/GenBank/DDBJ whole genome shotgun (WGS) entry which is preliminary data.</text>
</comment>
<sequence length="76" mass="9132">MNKVKKTKSTIYSSKSGFKDELKSNTEFHSEMMVESDDENNIWLYGSTDLYWSNKEKIKKFSNEWELFLFKFSRPC</sequence>
<dbReference type="EMBL" id="LAZR01013286">
    <property type="protein sequence ID" value="KKM22666.1"/>
    <property type="molecule type" value="Genomic_DNA"/>
</dbReference>
<gene>
    <name evidence="1" type="ORF">LCGC14_1622930</name>
</gene>
<name>A0A0F9I4W4_9ZZZZ</name>
<protein>
    <submittedName>
        <fullName evidence="1">Uncharacterized protein</fullName>
    </submittedName>
</protein>
<proteinExistence type="predicted"/>
<reference evidence="1" key="1">
    <citation type="journal article" date="2015" name="Nature">
        <title>Complex archaea that bridge the gap between prokaryotes and eukaryotes.</title>
        <authorList>
            <person name="Spang A."/>
            <person name="Saw J.H."/>
            <person name="Jorgensen S.L."/>
            <person name="Zaremba-Niedzwiedzka K."/>
            <person name="Martijn J."/>
            <person name="Lind A.E."/>
            <person name="van Eijk R."/>
            <person name="Schleper C."/>
            <person name="Guy L."/>
            <person name="Ettema T.J."/>
        </authorList>
    </citation>
    <scope>NUCLEOTIDE SEQUENCE</scope>
</reference>